<organism evidence="1 2">
    <name type="scientific">Erwinia papayae</name>
    <dbReference type="NCBI Taxonomy" id="206499"/>
    <lineage>
        <taxon>Bacteria</taxon>
        <taxon>Pseudomonadati</taxon>
        <taxon>Pseudomonadota</taxon>
        <taxon>Gammaproteobacteria</taxon>
        <taxon>Enterobacterales</taxon>
        <taxon>Erwiniaceae</taxon>
        <taxon>Erwinia</taxon>
    </lineage>
</organism>
<evidence type="ECO:0000313" key="2">
    <source>
        <dbReference type="Proteomes" id="UP001554567"/>
    </source>
</evidence>
<protein>
    <recommendedName>
        <fullName evidence="3">DUF4225 domain-containing protein</fullName>
    </recommendedName>
</protein>
<reference evidence="1 2" key="1">
    <citation type="submission" date="2024-07" db="EMBL/GenBank/DDBJ databases">
        <authorList>
            <person name="Dulla G.F.J."/>
            <person name="Delorm J.G."/>
        </authorList>
    </citation>
    <scope>NUCLEOTIDE SEQUENCE [LARGE SCALE GENOMIC DNA]</scope>
    <source>
        <strain evidence="1 2">JGD 233</strain>
    </source>
</reference>
<keyword evidence="2" id="KW-1185">Reference proteome</keyword>
<name>A0ABV3N155_9GAMM</name>
<dbReference type="EMBL" id="JBFKZN010000004">
    <property type="protein sequence ID" value="MEW5289517.1"/>
    <property type="molecule type" value="Genomic_DNA"/>
</dbReference>
<accession>A0ABV3N155</accession>
<evidence type="ECO:0008006" key="3">
    <source>
        <dbReference type="Google" id="ProtNLM"/>
    </source>
</evidence>
<dbReference type="RefSeq" id="WP_367167376.1">
    <property type="nucleotide sequence ID" value="NZ_JBFKZN010000004.1"/>
</dbReference>
<gene>
    <name evidence="1" type="ORF">ABW286_10055</name>
</gene>
<evidence type="ECO:0000313" key="1">
    <source>
        <dbReference type="EMBL" id="MEW5289517.1"/>
    </source>
</evidence>
<proteinExistence type="predicted"/>
<comment type="caution">
    <text evidence="1">The sequence shown here is derived from an EMBL/GenBank/DDBJ whole genome shotgun (WGS) entry which is preliminary data.</text>
</comment>
<dbReference type="Proteomes" id="UP001554567">
    <property type="component" value="Unassembled WGS sequence"/>
</dbReference>
<sequence length="213" mass="24423">MMISAEKLADEMVDAIHHDSNFFRGFLKGFVTLPVDFYYLGRDYTDTDNRTVNFSDKERMVRMIKNGMASRQNLQKILRLFLDNFFRHVDAKKVRELSSKGAGGFLGKMAFNQIATGNMGYVFSSRLIPRIVTGATVGGILSIGAAMSRSVYVSRDLQSRNHNAYNTLRRLGDLDLLYFMVADKTRPFEDAAALWFTDRNKFHQTCCYFFEKV</sequence>